<protein>
    <submittedName>
        <fullName evidence="2">Uncharacterized protein</fullName>
    </submittedName>
</protein>
<dbReference type="EMBL" id="BRYA01000626">
    <property type="protein sequence ID" value="GMI26291.1"/>
    <property type="molecule type" value="Genomic_DNA"/>
</dbReference>
<proteinExistence type="predicted"/>
<evidence type="ECO:0000313" key="3">
    <source>
        <dbReference type="Proteomes" id="UP001165065"/>
    </source>
</evidence>
<sequence length="388" mass="42028">MIHRTITTFLLLVGASASSYTAPAETDYLCDTSVNFIHSAEYRQVSLTDGCFTSADGSLVCDANPRYVPAVAPSNSVDAAVEYCKWMCSSASEMSLLGLSGESPGGRQCSPCTGFFFQRHGNGHEICGFFSSDLNEATVNMAAHGHEDGSRVCIKEKLQLSLPTDSTAADDEEGLAQELLEQMGWEDSACGVNHVQSTDNDGAYQQLLEEAGLPTTLEKTLTFRINLDEIPLTSTDSMVEHVKDFFESHMSALIETNGDGGERRRRRMEEVGLAFEENVGVVDSCLEYNCGDHGLPKKSDSPAFCEGYECSQSECCEIVEFPAAEFAAAECRSNGDCMEGYFCDMEGGERRRGLRGRKLFGDMGEKAVEKAVGDGATADMVGICRGMK</sequence>
<comment type="caution">
    <text evidence="2">The sequence shown here is derived from an EMBL/GenBank/DDBJ whole genome shotgun (WGS) entry which is preliminary data.</text>
</comment>
<keyword evidence="3" id="KW-1185">Reference proteome</keyword>
<organism evidence="2 3">
    <name type="scientific">Triparma columacea</name>
    <dbReference type="NCBI Taxonomy" id="722753"/>
    <lineage>
        <taxon>Eukaryota</taxon>
        <taxon>Sar</taxon>
        <taxon>Stramenopiles</taxon>
        <taxon>Ochrophyta</taxon>
        <taxon>Bolidophyceae</taxon>
        <taxon>Parmales</taxon>
        <taxon>Triparmaceae</taxon>
        <taxon>Triparma</taxon>
    </lineage>
</organism>
<name>A0A9W7L3M6_9STRA</name>
<gene>
    <name evidence="2" type="ORF">TrCOL_g10750</name>
</gene>
<dbReference type="Proteomes" id="UP001165065">
    <property type="component" value="Unassembled WGS sequence"/>
</dbReference>
<dbReference type="AlphaFoldDB" id="A0A9W7L3M6"/>
<evidence type="ECO:0000256" key="1">
    <source>
        <dbReference type="SAM" id="SignalP"/>
    </source>
</evidence>
<dbReference type="OrthoDB" id="193225at2759"/>
<evidence type="ECO:0000313" key="2">
    <source>
        <dbReference type="EMBL" id="GMI26291.1"/>
    </source>
</evidence>
<feature type="signal peptide" evidence="1">
    <location>
        <begin position="1"/>
        <end position="17"/>
    </location>
</feature>
<keyword evidence="1" id="KW-0732">Signal</keyword>
<accession>A0A9W7L3M6</accession>
<feature type="chain" id="PRO_5040744027" evidence="1">
    <location>
        <begin position="18"/>
        <end position="388"/>
    </location>
</feature>
<reference evidence="3" key="1">
    <citation type="journal article" date="2023" name="Commun. Biol.">
        <title>Genome analysis of Parmales, the sister group of diatoms, reveals the evolutionary specialization of diatoms from phago-mixotrophs to photoautotrophs.</title>
        <authorList>
            <person name="Ban H."/>
            <person name="Sato S."/>
            <person name="Yoshikawa S."/>
            <person name="Yamada K."/>
            <person name="Nakamura Y."/>
            <person name="Ichinomiya M."/>
            <person name="Sato N."/>
            <person name="Blanc-Mathieu R."/>
            <person name="Endo H."/>
            <person name="Kuwata A."/>
            <person name="Ogata H."/>
        </authorList>
    </citation>
    <scope>NUCLEOTIDE SEQUENCE [LARGE SCALE GENOMIC DNA]</scope>
</reference>